<dbReference type="SUPFAM" id="SSF51306">
    <property type="entry name" value="LexA/Signal peptidase"/>
    <property type="match status" value="1"/>
</dbReference>
<organism evidence="1 2">
    <name type="scientific">candidate division CSSED10-310 bacterium</name>
    <dbReference type="NCBI Taxonomy" id="2855610"/>
    <lineage>
        <taxon>Bacteria</taxon>
        <taxon>Bacteria division CSSED10-310</taxon>
    </lineage>
</organism>
<name>A0ABV6YTN0_UNCC1</name>
<dbReference type="InterPro" id="IPR036286">
    <property type="entry name" value="LexA/Signal_pep-like_sf"/>
</dbReference>
<evidence type="ECO:0000313" key="2">
    <source>
        <dbReference type="Proteomes" id="UP001594351"/>
    </source>
</evidence>
<comment type="caution">
    <text evidence="1">The sequence shown here is derived from an EMBL/GenBank/DDBJ whole genome shotgun (WGS) entry which is preliminary data.</text>
</comment>
<dbReference type="Proteomes" id="UP001594351">
    <property type="component" value="Unassembled WGS sequence"/>
</dbReference>
<dbReference type="EMBL" id="JBHPBY010000046">
    <property type="protein sequence ID" value="MFC1849564.1"/>
    <property type="molecule type" value="Genomic_DNA"/>
</dbReference>
<dbReference type="CDD" id="cd06462">
    <property type="entry name" value="Peptidase_S24_S26"/>
    <property type="match status" value="1"/>
</dbReference>
<protein>
    <recommendedName>
        <fullName evidence="3">Signal peptidase I</fullName>
    </recommendedName>
</protein>
<accession>A0ABV6YTN0</accession>
<evidence type="ECO:0000313" key="1">
    <source>
        <dbReference type="EMBL" id="MFC1849564.1"/>
    </source>
</evidence>
<proteinExistence type="predicted"/>
<gene>
    <name evidence="1" type="ORF">ACFL27_05070</name>
</gene>
<sequence length="196" mass="22267">MTGTLKKLSSEIQAQVRKELLPQYISQWRKKNETHLFSFTGASMLPFLRAGDSIQVLFSDSGDIEIGDIVFITTDETVIAHRIIDIKQKDNTQMFLEMGDNGLTPHLISSDQIAGKVMMYQRDRQFISSTSPPARKLNQAIARVQRGILSVRDRCPPVPGRDFLLMRVRYLILFVVIARLTKQNPASNENLEGRTF</sequence>
<reference evidence="1 2" key="1">
    <citation type="submission" date="2024-09" db="EMBL/GenBank/DDBJ databases">
        <title>Laminarin stimulates single cell rates of sulfate reduction while oxygen inhibits transcriptomic activity in coastal marine sediment.</title>
        <authorList>
            <person name="Lindsay M."/>
            <person name="Orcutt B."/>
            <person name="Emerson D."/>
            <person name="Stepanauskas R."/>
            <person name="D'Angelo T."/>
        </authorList>
    </citation>
    <scope>NUCLEOTIDE SEQUENCE [LARGE SCALE GENOMIC DNA]</scope>
    <source>
        <strain evidence="1">SAG AM-311-K15</strain>
    </source>
</reference>
<evidence type="ECO:0008006" key="3">
    <source>
        <dbReference type="Google" id="ProtNLM"/>
    </source>
</evidence>
<keyword evidence="2" id="KW-1185">Reference proteome</keyword>